<comment type="caution">
    <text evidence="3">The sequence shown here is derived from an EMBL/GenBank/DDBJ whole genome shotgun (WGS) entry which is preliminary data.</text>
</comment>
<protein>
    <recommendedName>
        <fullName evidence="5">Major facilitator superfamily (MFS) profile domain-containing protein</fullName>
    </recommendedName>
</protein>
<dbReference type="PANTHER" id="PTHR11360:SF315">
    <property type="entry name" value="TRANSPORTER MCH2-RELATED"/>
    <property type="match status" value="1"/>
</dbReference>
<feature type="region of interest" description="Disordered" evidence="1">
    <location>
        <begin position="1"/>
        <end position="63"/>
    </location>
</feature>
<keyword evidence="2" id="KW-0472">Membrane</keyword>
<feature type="transmembrane region" description="Helical" evidence="2">
    <location>
        <begin position="151"/>
        <end position="177"/>
    </location>
</feature>
<accession>A0A4Z1JIJ8</accession>
<dbReference type="SUPFAM" id="SSF103473">
    <property type="entry name" value="MFS general substrate transporter"/>
    <property type="match status" value="1"/>
</dbReference>
<name>A0A4Z1JIJ8_9HELO</name>
<dbReference type="EMBL" id="PQXM01000362">
    <property type="protein sequence ID" value="TGO73398.1"/>
    <property type="molecule type" value="Genomic_DNA"/>
</dbReference>
<feature type="compositionally biased region" description="Polar residues" evidence="1">
    <location>
        <begin position="9"/>
        <end position="27"/>
    </location>
</feature>
<evidence type="ECO:0000256" key="2">
    <source>
        <dbReference type="SAM" id="Phobius"/>
    </source>
</evidence>
<evidence type="ECO:0008006" key="5">
    <source>
        <dbReference type="Google" id="ProtNLM"/>
    </source>
</evidence>
<gene>
    <name evidence="3" type="ORF">BELL_0364g00020</name>
</gene>
<dbReference type="InterPro" id="IPR036259">
    <property type="entry name" value="MFS_trans_sf"/>
</dbReference>
<evidence type="ECO:0000313" key="3">
    <source>
        <dbReference type="EMBL" id="TGO73398.1"/>
    </source>
</evidence>
<sequence>MHAEKKNNSNHTISAPPSANHTTTPSNCFPEKPPPELYIPDNKRHNNDIDPEQAQPAARPEIEAPPNGGYGWVYALRREYFSPVLLIETNTFPRVSNVNFAFMGGLFLSMAQFIAPIATITMGEWGTRTTLTIGIILQNTTLLSVSWSTEIWQLVLSQGVCFGFGMGMQFCATFGMIPQCFDRRRSLENGIGTAESGIGRLIDSLASRALSQR</sequence>
<proteinExistence type="predicted"/>
<keyword evidence="4" id="KW-1185">Reference proteome</keyword>
<keyword evidence="2" id="KW-1133">Transmembrane helix</keyword>
<evidence type="ECO:0000313" key="4">
    <source>
        <dbReference type="Proteomes" id="UP000297229"/>
    </source>
</evidence>
<dbReference type="Proteomes" id="UP000297229">
    <property type="component" value="Unassembled WGS sequence"/>
</dbReference>
<reference evidence="3 4" key="1">
    <citation type="submission" date="2017-12" db="EMBL/GenBank/DDBJ databases">
        <title>Comparative genomics of Botrytis spp.</title>
        <authorList>
            <person name="Valero-Jimenez C.A."/>
            <person name="Tapia P."/>
            <person name="Veloso J."/>
            <person name="Silva-Moreno E."/>
            <person name="Staats M."/>
            <person name="Valdes J.H."/>
            <person name="Van Kan J.A.L."/>
        </authorList>
    </citation>
    <scope>NUCLEOTIDE SEQUENCE [LARGE SCALE GENOMIC DNA]</scope>
    <source>
        <strain evidence="3 4">Be9601</strain>
    </source>
</reference>
<evidence type="ECO:0000256" key="1">
    <source>
        <dbReference type="SAM" id="MobiDB-lite"/>
    </source>
</evidence>
<dbReference type="PANTHER" id="PTHR11360">
    <property type="entry name" value="MONOCARBOXYLATE TRANSPORTER"/>
    <property type="match status" value="1"/>
</dbReference>
<feature type="transmembrane region" description="Helical" evidence="2">
    <location>
        <begin position="100"/>
        <end position="122"/>
    </location>
</feature>
<dbReference type="AlphaFoldDB" id="A0A4Z1JIJ8"/>
<keyword evidence="2" id="KW-0812">Transmembrane</keyword>
<dbReference type="InterPro" id="IPR050327">
    <property type="entry name" value="Proton-linked_MCT"/>
</dbReference>
<organism evidence="3 4">
    <name type="scientific">Botrytis elliptica</name>
    <dbReference type="NCBI Taxonomy" id="278938"/>
    <lineage>
        <taxon>Eukaryota</taxon>
        <taxon>Fungi</taxon>
        <taxon>Dikarya</taxon>
        <taxon>Ascomycota</taxon>
        <taxon>Pezizomycotina</taxon>
        <taxon>Leotiomycetes</taxon>
        <taxon>Helotiales</taxon>
        <taxon>Sclerotiniaceae</taxon>
        <taxon>Botrytis</taxon>
    </lineage>
</organism>